<dbReference type="Gene3D" id="1.10.10.60">
    <property type="entry name" value="Homeodomain-like"/>
    <property type="match status" value="1"/>
</dbReference>
<sequence>MEYNAFFNDDNTQEAINKLKKSNEFKNSDYTSFENFVIKNYLNSSNNKLKKIAEKYKYTPEFMALKEIGINERRYCCRRMFLCHPRELASTIL</sequence>
<evidence type="ECO:0000313" key="1">
    <source>
        <dbReference type="EMBL" id="QHT99755.1"/>
    </source>
</evidence>
<dbReference type="GO" id="GO:0003899">
    <property type="term" value="F:DNA-directed RNA polymerase activity"/>
    <property type="evidence" value="ECO:0007669"/>
    <property type="project" value="InterPro"/>
</dbReference>
<proteinExistence type="predicted"/>
<dbReference type="GO" id="GO:0003677">
    <property type="term" value="F:DNA binding"/>
    <property type="evidence" value="ECO:0007669"/>
    <property type="project" value="InterPro"/>
</dbReference>
<organism evidence="1">
    <name type="scientific">viral metagenome</name>
    <dbReference type="NCBI Taxonomy" id="1070528"/>
    <lineage>
        <taxon>unclassified sequences</taxon>
        <taxon>metagenomes</taxon>
        <taxon>organismal metagenomes</taxon>
    </lineage>
</organism>
<dbReference type="EMBL" id="MN740314">
    <property type="protein sequence ID" value="QHT99755.1"/>
    <property type="molecule type" value="Genomic_DNA"/>
</dbReference>
<reference evidence="1" key="1">
    <citation type="journal article" date="2020" name="Nature">
        <title>Giant virus diversity and host interactions through global metagenomics.</title>
        <authorList>
            <person name="Schulz F."/>
            <person name="Roux S."/>
            <person name="Paez-Espino D."/>
            <person name="Jungbluth S."/>
            <person name="Walsh D.A."/>
            <person name="Denef V.J."/>
            <person name="McMahon K.D."/>
            <person name="Konstantinidis K.T."/>
            <person name="Eloe-Fadrosh E.A."/>
            <person name="Kyrpides N.C."/>
            <person name="Woyke T."/>
        </authorList>
    </citation>
    <scope>NUCLEOTIDE SEQUENCE</scope>
    <source>
        <strain evidence="1">GVMAG-M-3300025727-45</strain>
    </source>
</reference>
<protein>
    <submittedName>
        <fullName evidence="1">Uncharacterized protein</fullName>
    </submittedName>
</protein>
<dbReference type="Pfam" id="PF01194">
    <property type="entry name" value="RNA_pol_N"/>
    <property type="match status" value="1"/>
</dbReference>
<name>A0A6C0J4Y3_9ZZZZ</name>
<accession>A0A6C0J4Y3</accession>
<dbReference type="AlphaFoldDB" id="A0A6C0J4Y3"/>
<dbReference type="InterPro" id="IPR000268">
    <property type="entry name" value="RPABC5/Rpb10"/>
</dbReference>
<dbReference type="GO" id="GO:0006351">
    <property type="term" value="P:DNA-templated transcription"/>
    <property type="evidence" value="ECO:0007669"/>
    <property type="project" value="InterPro"/>
</dbReference>